<keyword evidence="3" id="KW-1185">Reference proteome</keyword>
<keyword evidence="1" id="KW-0812">Transmembrane</keyword>
<dbReference type="Proteomes" id="UP000317909">
    <property type="component" value="Chromosome"/>
</dbReference>
<reference evidence="2 3" key="1">
    <citation type="submission" date="2019-02" db="EMBL/GenBank/DDBJ databases">
        <title>Deep-cultivation of Planctomycetes and their phenomic and genomic characterization uncovers novel biology.</title>
        <authorList>
            <person name="Wiegand S."/>
            <person name="Jogler M."/>
            <person name="Boedeker C."/>
            <person name="Pinto D."/>
            <person name="Vollmers J."/>
            <person name="Rivas-Marin E."/>
            <person name="Kohn T."/>
            <person name="Peeters S.H."/>
            <person name="Heuer A."/>
            <person name="Rast P."/>
            <person name="Oberbeckmann S."/>
            <person name="Bunk B."/>
            <person name="Jeske O."/>
            <person name="Meyerdierks A."/>
            <person name="Storesund J.E."/>
            <person name="Kallscheuer N."/>
            <person name="Luecker S."/>
            <person name="Lage O.M."/>
            <person name="Pohl T."/>
            <person name="Merkel B.J."/>
            <person name="Hornburger P."/>
            <person name="Mueller R.-W."/>
            <person name="Bruemmer F."/>
            <person name="Labrenz M."/>
            <person name="Spormann A.M."/>
            <person name="Op den Camp H."/>
            <person name="Overmann J."/>
            <person name="Amann R."/>
            <person name="Jetten M.S.M."/>
            <person name="Mascher T."/>
            <person name="Medema M.H."/>
            <person name="Devos D.P."/>
            <person name="Kaster A.-K."/>
            <person name="Ovreas L."/>
            <person name="Rohde M."/>
            <person name="Galperin M.Y."/>
            <person name="Jogler C."/>
        </authorList>
    </citation>
    <scope>NUCLEOTIDE SEQUENCE [LARGE SCALE GENOMIC DNA]</scope>
    <source>
        <strain evidence="2 3">I41</strain>
    </source>
</reference>
<evidence type="ECO:0000313" key="2">
    <source>
        <dbReference type="EMBL" id="QDT73387.1"/>
    </source>
</evidence>
<gene>
    <name evidence="2" type="ORF">I41_25760</name>
</gene>
<accession>A0A517TYD5</accession>
<feature type="transmembrane region" description="Helical" evidence="1">
    <location>
        <begin position="257"/>
        <end position="274"/>
    </location>
</feature>
<feature type="transmembrane region" description="Helical" evidence="1">
    <location>
        <begin position="227"/>
        <end position="245"/>
    </location>
</feature>
<evidence type="ECO:0000256" key="1">
    <source>
        <dbReference type="SAM" id="Phobius"/>
    </source>
</evidence>
<organism evidence="2 3">
    <name type="scientific">Lacipirellula limnantheis</name>
    <dbReference type="NCBI Taxonomy" id="2528024"/>
    <lineage>
        <taxon>Bacteria</taxon>
        <taxon>Pseudomonadati</taxon>
        <taxon>Planctomycetota</taxon>
        <taxon>Planctomycetia</taxon>
        <taxon>Pirellulales</taxon>
        <taxon>Lacipirellulaceae</taxon>
        <taxon>Lacipirellula</taxon>
    </lineage>
</organism>
<proteinExistence type="predicted"/>
<feature type="transmembrane region" description="Helical" evidence="1">
    <location>
        <begin position="111"/>
        <end position="132"/>
    </location>
</feature>
<keyword evidence="1" id="KW-0472">Membrane</keyword>
<protein>
    <submittedName>
        <fullName evidence="2">Uncharacterized protein</fullName>
    </submittedName>
</protein>
<sequence length="275" mass="30647">MYSPTCHSSRRRVLGSSKACHQPVELLARRVVNGARIVQRPGSSYHHAPLPADSRPVGRLALPKGDTAIDQEEAVAVMVEKAASISTFEGKVRLRWYVKLQTPEARIMLRCLRLTAAFTCIMLCSVFIVFWMRSYKVQDGVTVWYATGKTVAFGRNEQRPLISRVIVGSTNGTAAVRWAAEHVFSGTPERVRVEFLRDGGYDSQWAFKKRSGFAFSENNERAVQVAAPYWFVTLVTGTAGTLLWMNRPYRFTLRGSLAVTTLIALVLGASVVFSR</sequence>
<evidence type="ECO:0000313" key="3">
    <source>
        <dbReference type="Proteomes" id="UP000317909"/>
    </source>
</evidence>
<name>A0A517TYD5_9BACT</name>
<dbReference type="KEGG" id="llh:I41_25760"/>
<dbReference type="EMBL" id="CP036339">
    <property type="protein sequence ID" value="QDT73387.1"/>
    <property type="molecule type" value="Genomic_DNA"/>
</dbReference>
<dbReference type="AlphaFoldDB" id="A0A517TYD5"/>
<keyword evidence="1" id="KW-1133">Transmembrane helix</keyword>